<keyword evidence="2 11" id="KW-0963">Cytoplasm</keyword>
<dbReference type="GO" id="GO:0006909">
    <property type="term" value="P:phagocytosis"/>
    <property type="evidence" value="ECO:0007669"/>
    <property type="project" value="UniProtKB-ARBA"/>
</dbReference>
<dbReference type="GO" id="GO:0051012">
    <property type="term" value="P:microtubule sliding"/>
    <property type="evidence" value="ECO:0007669"/>
    <property type="project" value="UniProtKB-UniRule"/>
</dbReference>
<feature type="repeat" description="WD" evidence="12">
    <location>
        <begin position="99"/>
        <end position="140"/>
    </location>
</feature>
<evidence type="ECO:0000256" key="4">
    <source>
        <dbReference type="ARBA" id="ARBA00022618"/>
    </source>
</evidence>
<evidence type="ECO:0000259" key="14">
    <source>
        <dbReference type="Pfam" id="PF24951"/>
    </source>
</evidence>
<dbReference type="OrthoDB" id="674604at2759"/>
<evidence type="ECO:0000256" key="8">
    <source>
        <dbReference type="ARBA" id="ARBA00023054"/>
    </source>
</evidence>
<dbReference type="SUPFAM" id="SSF50978">
    <property type="entry name" value="WD40 repeat-like"/>
    <property type="match status" value="1"/>
</dbReference>
<dbReference type="SMART" id="SM00320">
    <property type="entry name" value="WD40"/>
    <property type="match status" value="7"/>
</dbReference>
<dbReference type="GO" id="GO:0005875">
    <property type="term" value="C:microtubule associated complex"/>
    <property type="evidence" value="ECO:0007669"/>
    <property type="project" value="UniProtKB-UniRule"/>
</dbReference>
<evidence type="ECO:0000256" key="6">
    <source>
        <dbReference type="ARBA" id="ARBA00022737"/>
    </source>
</evidence>
<dbReference type="InterPro" id="IPR001680">
    <property type="entry name" value="WD40_rpt"/>
</dbReference>
<feature type="repeat" description="WD" evidence="12">
    <location>
        <begin position="304"/>
        <end position="328"/>
    </location>
</feature>
<evidence type="ECO:0000256" key="13">
    <source>
        <dbReference type="SAM" id="MobiDB-lite"/>
    </source>
</evidence>
<dbReference type="InterPro" id="IPR017252">
    <property type="entry name" value="Dynein_regulator_LIS1"/>
</dbReference>
<dbReference type="InterPro" id="IPR037190">
    <property type="entry name" value="LIS1_N"/>
</dbReference>
<dbReference type="FunFam" id="1.20.960.30:FF:000002">
    <property type="entry name" value="Platelet-activating factor acetylhydrolase ib"/>
    <property type="match status" value="1"/>
</dbReference>
<evidence type="ECO:0000256" key="5">
    <source>
        <dbReference type="ARBA" id="ARBA00022701"/>
    </source>
</evidence>
<keyword evidence="6" id="KW-0677">Repeat</keyword>
<accession>A0A2P6NAU7</accession>
<dbReference type="FunCoup" id="A0A2P6NAU7">
    <property type="interactions" value="394"/>
</dbReference>
<keyword evidence="16" id="KW-1185">Reference proteome</keyword>
<dbReference type="InParanoid" id="A0A2P6NAU7"/>
<comment type="subcellular location">
    <subcellularLocation>
        <location evidence="11">Cytoplasm</location>
        <location evidence="11">Cytoskeleton</location>
    </subcellularLocation>
    <subcellularLocation>
        <location evidence="11">Cytoplasm</location>
        <location evidence="11">Cytoskeleton</location>
        <location evidence="11">Microtubule organizing center</location>
        <location evidence="11">Centrosome</location>
    </subcellularLocation>
    <text evidence="11">Localizes to the plus end of microtubules and to the centrosome.</text>
</comment>
<protein>
    <recommendedName>
        <fullName evidence="11">Lissencephaly-1 homolog</fullName>
    </recommendedName>
</protein>
<dbReference type="GO" id="GO:0070840">
    <property type="term" value="F:dynein complex binding"/>
    <property type="evidence" value="ECO:0007669"/>
    <property type="project" value="UniProtKB-UniRule"/>
</dbReference>
<dbReference type="Pfam" id="PF24951">
    <property type="entry name" value="LisH_PAC1"/>
    <property type="match status" value="1"/>
</dbReference>
<dbReference type="InterPro" id="IPR020472">
    <property type="entry name" value="WD40_PAC1"/>
</dbReference>
<keyword evidence="4 11" id="KW-0132">Cell division</keyword>
<evidence type="ECO:0000256" key="11">
    <source>
        <dbReference type="HAMAP-Rule" id="MF_03141"/>
    </source>
</evidence>
<dbReference type="GO" id="GO:0005813">
    <property type="term" value="C:centrosome"/>
    <property type="evidence" value="ECO:0007669"/>
    <property type="project" value="UniProtKB-SubCell"/>
</dbReference>
<reference evidence="15 16" key="1">
    <citation type="journal article" date="2018" name="Genome Biol. Evol.">
        <title>Multiple Roots of Fruiting Body Formation in Amoebozoa.</title>
        <authorList>
            <person name="Hillmann F."/>
            <person name="Forbes G."/>
            <person name="Novohradska S."/>
            <person name="Ferling I."/>
            <person name="Riege K."/>
            <person name="Groth M."/>
            <person name="Westermann M."/>
            <person name="Marz M."/>
            <person name="Spaller T."/>
            <person name="Winckler T."/>
            <person name="Schaap P."/>
            <person name="Glockner G."/>
        </authorList>
    </citation>
    <scope>NUCLEOTIDE SEQUENCE [LARGE SCALE GENOMIC DNA]</scope>
    <source>
        <strain evidence="15 16">Jena</strain>
    </source>
</reference>
<dbReference type="AlphaFoldDB" id="A0A2P6NAU7"/>
<evidence type="ECO:0000256" key="9">
    <source>
        <dbReference type="ARBA" id="ARBA00023212"/>
    </source>
</evidence>
<dbReference type="InterPro" id="IPR036322">
    <property type="entry name" value="WD40_repeat_dom_sf"/>
</dbReference>
<evidence type="ECO:0000256" key="1">
    <source>
        <dbReference type="ARBA" id="ARBA00022448"/>
    </source>
</evidence>
<dbReference type="GO" id="GO:1990234">
    <property type="term" value="C:transferase complex"/>
    <property type="evidence" value="ECO:0007669"/>
    <property type="project" value="UniProtKB-ARBA"/>
</dbReference>
<dbReference type="InterPro" id="IPR056795">
    <property type="entry name" value="PAC1-like_LisH-like_dom"/>
</dbReference>
<evidence type="ECO:0000313" key="16">
    <source>
        <dbReference type="Proteomes" id="UP000241769"/>
    </source>
</evidence>
<dbReference type="Gene3D" id="1.20.960.30">
    <property type="match status" value="1"/>
</dbReference>
<dbReference type="PANTHER" id="PTHR22847">
    <property type="entry name" value="WD40 REPEAT PROTEIN"/>
    <property type="match status" value="1"/>
</dbReference>
<dbReference type="PIRSF" id="PIRSF037647">
    <property type="entry name" value="Dynein_regulator_Lis1"/>
    <property type="match status" value="1"/>
</dbReference>
<keyword evidence="7 11" id="KW-0498">Mitosis</keyword>
<feature type="repeat" description="WD" evidence="12">
    <location>
        <begin position="329"/>
        <end position="370"/>
    </location>
</feature>
<evidence type="ECO:0000313" key="15">
    <source>
        <dbReference type="EMBL" id="PRP81075.1"/>
    </source>
</evidence>
<dbReference type="PROSITE" id="PS50896">
    <property type="entry name" value="LISH"/>
    <property type="match status" value="1"/>
</dbReference>
<keyword evidence="10 11" id="KW-0131">Cell cycle</keyword>
<evidence type="ECO:0000256" key="3">
    <source>
        <dbReference type="ARBA" id="ARBA00022574"/>
    </source>
</evidence>
<evidence type="ECO:0000256" key="2">
    <source>
        <dbReference type="ARBA" id="ARBA00022490"/>
    </source>
</evidence>
<dbReference type="InterPro" id="IPR006594">
    <property type="entry name" value="LisH"/>
</dbReference>
<feature type="repeat" description="WD" evidence="12">
    <location>
        <begin position="183"/>
        <end position="224"/>
    </location>
</feature>
<proteinExistence type="inferred from homology"/>
<dbReference type="Pfam" id="PF00400">
    <property type="entry name" value="WD40"/>
    <property type="match status" value="3"/>
</dbReference>
<dbReference type="STRING" id="1890364.A0A2P6NAU7"/>
<organism evidence="15 16">
    <name type="scientific">Planoprotostelium fungivorum</name>
    <dbReference type="NCBI Taxonomy" id="1890364"/>
    <lineage>
        <taxon>Eukaryota</taxon>
        <taxon>Amoebozoa</taxon>
        <taxon>Evosea</taxon>
        <taxon>Variosea</taxon>
        <taxon>Cavosteliida</taxon>
        <taxon>Cavosteliaceae</taxon>
        <taxon>Planoprotostelium</taxon>
    </lineage>
</organism>
<dbReference type="GO" id="GO:0000132">
    <property type="term" value="P:establishment of mitotic spindle orientation"/>
    <property type="evidence" value="ECO:0007669"/>
    <property type="project" value="UniProtKB-UniRule"/>
</dbReference>
<dbReference type="InterPro" id="IPR015943">
    <property type="entry name" value="WD40/YVTN_repeat-like_dom_sf"/>
</dbReference>
<feature type="region of interest" description="Disordered" evidence="13">
    <location>
        <begin position="70"/>
        <end position="98"/>
    </location>
</feature>
<gene>
    <name evidence="15" type="ORF">PROFUN_11189</name>
</gene>
<dbReference type="HAMAP" id="MF_03141">
    <property type="entry name" value="lis1"/>
    <property type="match status" value="1"/>
</dbReference>
<dbReference type="GO" id="GO:0005874">
    <property type="term" value="C:microtubule"/>
    <property type="evidence" value="ECO:0007669"/>
    <property type="project" value="UniProtKB-KW"/>
</dbReference>
<dbReference type="GO" id="GO:0023052">
    <property type="term" value="P:signaling"/>
    <property type="evidence" value="ECO:0007669"/>
    <property type="project" value="UniProtKB-ARBA"/>
</dbReference>
<comment type="similarity">
    <text evidence="11">Belongs to the WD repeat LIS1/nudF family.</text>
</comment>
<dbReference type="Gene3D" id="2.130.10.10">
    <property type="entry name" value="YVTN repeat-like/Quinoprotein amine dehydrogenase"/>
    <property type="match status" value="1"/>
</dbReference>
<dbReference type="GO" id="GO:0007154">
    <property type="term" value="P:cell communication"/>
    <property type="evidence" value="ECO:0007669"/>
    <property type="project" value="UniProtKB-ARBA"/>
</dbReference>
<dbReference type="InterPro" id="IPR019775">
    <property type="entry name" value="WD40_repeat_CS"/>
</dbReference>
<dbReference type="PRINTS" id="PR00320">
    <property type="entry name" value="GPROTEINBRPT"/>
</dbReference>
<evidence type="ECO:0000256" key="10">
    <source>
        <dbReference type="ARBA" id="ARBA00023306"/>
    </source>
</evidence>
<comment type="caution">
    <text evidence="15">The sequence shown here is derived from an EMBL/GenBank/DDBJ whole genome shotgun (WGS) entry which is preliminary data.</text>
</comment>
<keyword evidence="1 11" id="KW-0813">Transport</keyword>
<keyword evidence="8 11" id="KW-0175">Coiled coil</keyword>
<keyword evidence="9 11" id="KW-0206">Cytoskeleton</keyword>
<comment type="domain">
    <text evidence="11">Dimerization mediated by the LisH domain may be required to activate dynein.</text>
</comment>
<dbReference type="SUPFAM" id="SSF109925">
    <property type="entry name" value="Lissencephaly-1 protein (Lis-1, PAF-AH alpha) N-terminal domain"/>
    <property type="match status" value="1"/>
</dbReference>
<dbReference type="EMBL" id="MDYQ01000130">
    <property type="protein sequence ID" value="PRP81075.1"/>
    <property type="molecule type" value="Genomic_DNA"/>
</dbReference>
<dbReference type="GO" id="GO:0005737">
    <property type="term" value="C:cytoplasm"/>
    <property type="evidence" value="ECO:0007669"/>
    <property type="project" value="UniProtKB-UniRule"/>
</dbReference>
<dbReference type="FunFam" id="2.130.10.10:FF:000342">
    <property type="entry name" value="Nuclear distribution protein PAC1"/>
    <property type="match status" value="1"/>
</dbReference>
<dbReference type="GO" id="GO:0051301">
    <property type="term" value="P:cell division"/>
    <property type="evidence" value="ECO:0007669"/>
    <property type="project" value="UniProtKB-KW"/>
</dbReference>
<comment type="function">
    <text evidence="11">Positively regulates the activity of the minus-end directed microtubule motor protein dynein. May enhance dynein-mediated microtubule sliding by targeting dynein to the microtubule plus end. Required for several dynein- and microtubule-dependent processes.</text>
</comment>
<evidence type="ECO:0000256" key="12">
    <source>
        <dbReference type="PROSITE-ProRule" id="PRU00221"/>
    </source>
</evidence>
<dbReference type="PROSITE" id="PS50294">
    <property type="entry name" value="WD_REPEATS_REGION"/>
    <property type="match status" value="6"/>
</dbReference>
<keyword evidence="5 11" id="KW-0493">Microtubule</keyword>
<dbReference type="SMART" id="SM00667">
    <property type="entry name" value="LisH"/>
    <property type="match status" value="1"/>
</dbReference>
<sequence length="406" mass="45199">MVLTNKQKEELHKAILDYLRTNGLNSAADALQAEAQLEELDPKKTGLLEKKWTSVIRLQRKVLDLETKNQQLQEEVGSKPQRNKGAGEELPRPPEAYTLTGHRDNITSVKFHPVFSIIASASQDATIKIWDFETGEFERTLKGHTDFVQCIDFDHTGNNIVSCSADLTIKIWDFTTFECVKTLHGHDHNISTVAFLPSGDYIASGSRDKTIKIWEVQTGYCTKTLRGHEEWVRDLIISPDGSTIASCGHDKTVRLWDIAKGECTHVMRDHSHYIECLAFSPATLPSLDAPDGKTYKGKAGAAANFLASGSRDKTIKIWETSTGICVATLIGHDNWVQGVTWHPNGKYLLSVSDDKSIKIWDIAQGRAVKTINDAHSHFVSCVDFNPRTPTLATGGVDDTIKIWNCR</sequence>
<dbReference type="Pfam" id="PF25173">
    <property type="entry name" value="Beta-prop_WDR3_1st"/>
    <property type="match status" value="1"/>
</dbReference>
<dbReference type="PROSITE" id="PS50082">
    <property type="entry name" value="WD_REPEATS_2"/>
    <property type="match status" value="7"/>
</dbReference>
<dbReference type="CDD" id="cd00200">
    <property type="entry name" value="WD40"/>
    <property type="match status" value="1"/>
</dbReference>
<dbReference type="PROSITE" id="PS00678">
    <property type="entry name" value="WD_REPEATS_1"/>
    <property type="match status" value="7"/>
</dbReference>
<feature type="domain" description="PAC1-like LisH-like dimerisation" evidence="14">
    <location>
        <begin position="6"/>
        <end position="39"/>
    </location>
</feature>
<feature type="repeat" description="WD" evidence="12">
    <location>
        <begin position="141"/>
        <end position="182"/>
    </location>
</feature>
<keyword evidence="3 12" id="KW-0853">WD repeat</keyword>
<dbReference type="Proteomes" id="UP000241769">
    <property type="component" value="Unassembled WGS sequence"/>
</dbReference>
<dbReference type="PANTHER" id="PTHR22847:SF637">
    <property type="entry name" value="WD REPEAT DOMAIN 5B"/>
    <property type="match status" value="1"/>
</dbReference>
<name>A0A2P6NAU7_9EUKA</name>
<evidence type="ECO:0000256" key="7">
    <source>
        <dbReference type="ARBA" id="ARBA00022776"/>
    </source>
</evidence>
<feature type="repeat" description="WD" evidence="12">
    <location>
        <begin position="372"/>
        <end position="406"/>
    </location>
</feature>
<feature type="repeat" description="WD" evidence="12">
    <location>
        <begin position="225"/>
        <end position="266"/>
    </location>
</feature>